<gene>
    <name evidence="4" type="ORF">PFISCL1PPCAC_27733</name>
</gene>
<evidence type="ECO:0000256" key="1">
    <source>
        <dbReference type="ARBA" id="ARBA00023157"/>
    </source>
</evidence>
<dbReference type="Pfam" id="PF00089">
    <property type="entry name" value="Trypsin"/>
    <property type="match status" value="1"/>
</dbReference>
<dbReference type="Gene3D" id="2.40.10.10">
    <property type="entry name" value="Trypsin-like serine proteases"/>
    <property type="match status" value="1"/>
</dbReference>
<feature type="domain" description="Peptidase S1" evidence="3">
    <location>
        <begin position="1"/>
        <end position="187"/>
    </location>
</feature>
<dbReference type="AlphaFoldDB" id="A0AAV5WVQ4"/>
<dbReference type="GO" id="GO:0004252">
    <property type="term" value="F:serine-type endopeptidase activity"/>
    <property type="evidence" value="ECO:0007669"/>
    <property type="project" value="InterPro"/>
</dbReference>
<dbReference type="PROSITE" id="PS50240">
    <property type="entry name" value="TRYPSIN_DOM"/>
    <property type="match status" value="1"/>
</dbReference>
<dbReference type="InterPro" id="IPR001314">
    <property type="entry name" value="Peptidase_S1A"/>
</dbReference>
<feature type="non-terminal residue" evidence="4">
    <location>
        <position position="187"/>
    </location>
</feature>
<dbReference type="PRINTS" id="PR00722">
    <property type="entry name" value="CHYMOTRYPSIN"/>
</dbReference>
<feature type="non-terminal residue" evidence="4">
    <location>
        <position position="1"/>
    </location>
</feature>
<comment type="caution">
    <text evidence="4">The sequence shown here is derived from an EMBL/GenBank/DDBJ whole genome shotgun (WGS) entry which is preliminary data.</text>
</comment>
<dbReference type="Proteomes" id="UP001432322">
    <property type="component" value="Unassembled WGS sequence"/>
</dbReference>
<dbReference type="InterPro" id="IPR043504">
    <property type="entry name" value="Peptidase_S1_PA_chymotrypsin"/>
</dbReference>
<dbReference type="SUPFAM" id="SSF50494">
    <property type="entry name" value="Trypsin-like serine proteases"/>
    <property type="match status" value="1"/>
</dbReference>
<dbReference type="SMART" id="SM00020">
    <property type="entry name" value="Tryp_SPc"/>
    <property type="match status" value="1"/>
</dbReference>
<evidence type="ECO:0000313" key="5">
    <source>
        <dbReference type="Proteomes" id="UP001432322"/>
    </source>
</evidence>
<name>A0AAV5WVQ4_9BILA</name>
<dbReference type="InterPro" id="IPR018114">
    <property type="entry name" value="TRYPSIN_HIS"/>
</dbReference>
<dbReference type="FunFam" id="2.40.10.10:FF:000004">
    <property type="entry name" value="Tryptase gamma 1"/>
    <property type="match status" value="1"/>
</dbReference>
<accession>A0AAV5WVQ4</accession>
<comment type="similarity">
    <text evidence="2">Belongs to the peptidase S1 family. CLIP subfamily.</text>
</comment>
<dbReference type="PROSITE" id="PS00134">
    <property type="entry name" value="TRYPSIN_HIS"/>
    <property type="match status" value="1"/>
</dbReference>
<organism evidence="4 5">
    <name type="scientific">Pristionchus fissidentatus</name>
    <dbReference type="NCBI Taxonomy" id="1538716"/>
    <lineage>
        <taxon>Eukaryota</taxon>
        <taxon>Metazoa</taxon>
        <taxon>Ecdysozoa</taxon>
        <taxon>Nematoda</taxon>
        <taxon>Chromadorea</taxon>
        <taxon>Rhabditida</taxon>
        <taxon>Rhabditina</taxon>
        <taxon>Diplogasteromorpha</taxon>
        <taxon>Diplogasteroidea</taxon>
        <taxon>Neodiplogasteridae</taxon>
        <taxon>Pristionchus</taxon>
    </lineage>
</organism>
<keyword evidence="1" id="KW-1015">Disulfide bond</keyword>
<dbReference type="InterPro" id="IPR009003">
    <property type="entry name" value="Peptidase_S1_PA"/>
</dbReference>
<sequence>DWPWQVSVQEFNSTWSGMCGGTIIADRWILTAAHCTLKRLDYRIAAGTLQADVVDNSEQIVFLNVTKFYVHPEFEVDATNSTYLYNDIALLELESALTFSEILSPVCLPSRVQRIPQDARAVAIGYGFNEEFSFKNPTPDGVLRETNIPIIPRDECKTTLDAVNPYRVKFNLTEAHICAGTFGRGVF</sequence>
<dbReference type="EMBL" id="BTSY01000007">
    <property type="protein sequence ID" value="GMT36436.1"/>
    <property type="molecule type" value="Genomic_DNA"/>
</dbReference>
<dbReference type="CDD" id="cd00190">
    <property type="entry name" value="Tryp_SPc"/>
    <property type="match status" value="1"/>
</dbReference>
<dbReference type="GO" id="GO:0006508">
    <property type="term" value="P:proteolysis"/>
    <property type="evidence" value="ECO:0007669"/>
    <property type="project" value="InterPro"/>
</dbReference>
<reference evidence="4" key="1">
    <citation type="submission" date="2023-10" db="EMBL/GenBank/DDBJ databases">
        <title>Genome assembly of Pristionchus species.</title>
        <authorList>
            <person name="Yoshida K."/>
            <person name="Sommer R.J."/>
        </authorList>
    </citation>
    <scope>NUCLEOTIDE SEQUENCE</scope>
    <source>
        <strain evidence="4">RS5133</strain>
    </source>
</reference>
<protein>
    <recommendedName>
        <fullName evidence="3">Peptidase S1 domain-containing protein</fullName>
    </recommendedName>
</protein>
<keyword evidence="5" id="KW-1185">Reference proteome</keyword>
<evidence type="ECO:0000259" key="3">
    <source>
        <dbReference type="PROSITE" id="PS50240"/>
    </source>
</evidence>
<dbReference type="PANTHER" id="PTHR24256">
    <property type="entry name" value="TRYPTASE-RELATED"/>
    <property type="match status" value="1"/>
</dbReference>
<evidence type="ECO:0000313" key="4">
    <source>
        <dbReference type="EMBL" id="GMT36436.1"/>
    </source>
</evidence>
<evidence type="ECO:0000256" key="2">
    <source>
        <dbReference type="ARBA" id="ARBA00024195"/>
    </source>
</evidence>
<proteinExistence type="inferred from homology"/>
<dbReference type="InterPro" id="IPR051487">
    <property type="entry name" value="Ser/Thr_Proteases_Immune/Dev"/>
</dbReference>
<dbReference type="InterPro" id="IPR001254">
    <property type="entry name" value="Trypsin_dom"/>
</dbReference>